<dbReference type="Gene3D" id="3.40.30.10">
    <property type="entry name" value="Glutaredoxin"/>
    <property type="match status" value="1"/>
</dbReference>
<keyword evidence="4" id="KW-1015">Disulfide bond</keyword>
<reference evidence="6 7" key="1">
    <citation type="submission" date="2020-04" db="EMBL/GenBank/DDBJ databases">
        <title>Description of novel Gluconacetobacter.</title>
        <authorList>
            <person name="Sombolestani A."/>
        </authorList>
    </citation>
    <scope>NUCLEOTIDE SEQUENCE [LARGE SCALE GENOMIC DNA]</scope>
    <source>
        <strain evidence="6 7">LMG 1382</strain>
    </source>
</reference>
<accession>A0A7W4P9N1</accession>
<feature type="disulfide bond" description="Redox-active" evidence="4">
    <location>
        <begin position="110"/>
        <end position="114"/>
    </location>
</feature>
<dbReference type="OrthoDB" id="9790194at2"/>
<dbReference type="Pfam" id="PF02630">
    <property type="entry name" value="SCO1-SenC"/>
    <property type="match status" value="1"/>
</dbReference>
<dbReference type="AlphaFoldDB" id="A0A7W4P9N1"/>
<dbReference type="EMBL" id="JABEQI010000002">
    <property type="protein sequence ID" value="MBB2185968.1"/>
    <property type="molecule type" value="Genomic_DNA"/>
</dbReference>
<gene>
    <name evidence="6" type="ORF">HLH32_06155</name>
</gene>
<dbReference type="CDD" id="cd02968">
    <property type="entry name" value="SCO"/>
    <property type="match status" value="1"/>
</dbReference>
<feature type="region of interest" description="Disordered" evidence="5">
    <location>
        <begin position="1"/>
        <end position="40"/>
    </location>
</feature>
<proteinExistence type="inferred from homology"/>
<feature type="binding site" evidence="3">
    <location>
        <position position="202"/>
    </location>
    <ligand>
        <name>Cu cation</name>
        <dbReference type="ChEBI" id="CHEBI:23378"/>
    </ligand>
</feature>
<dbReference type="SUPFAM" id="SSF52833">
    <property type="entry name" value="Thioredoxin-like"/>
    <property type="match status" value="1"/>
</dbReference>
<name>A0A7W4P9N1_GLULI</name>
<evidence type="ECO:0000256" key="4">
    <source>
        <dbReference type="PIRSR" id="PIRSR603782-2"/>
    </source>
</evidence>
<evidence type="ECO:0000313" key="6">
    <source>
        <dbReference type="EMBL" id="MBB2185968.1"/>
    </source>
</evidence>
<comment type="similarity">
    <text evidence="1">Belongs to the SCO1/2 family.</text>
</comment>
<keyword evidence="3" id="KW-0479">Metal-binding</keyword>
<dbReference type="InterPro" id="IPR036249">
    <property type="entry name" value="Thioredoxin-like_sf"/>
</dbReference>
<dbReference type="FunFam" id="3.40.30.10:FF:000013">
    <property type="entry name" value="Blast:Protein SCO1 homolog, mitochondrial"/>
    <property type="match status" value="1"/>
</dbReference>
<evidence type="ECO:0000256" key="1">
    <source>
        <dbReference type="ARBA" id="ARBA00010996"/>
    </source>
</evidence>
<evidence type="ECO:0000256" key="3">
    <source>
        <dbReference type="PIRSR" id="PIRSR603782-1"/>
    </source>
</evidence>
<dbReference type="Proteomes" id="UP000562982">
    <property type="component" value="Unassembled WGS sequence"/>
</dbReference>
<evidence type="ECO:0000313" key="7">
    <source>
        <dbReference type="Proteomes" id="UP000562982"/>
    </source>
</evidence>
<feature type="binding site" evidence="3">
    <location>
        <position position="114"/>
    </location>
    <ligand>
        <name>Cu cation</name>
        <dbReference type="ChEBI" id="CHEBI:23378"/>
    </ligand>
</feature>
<dbReference type="InterPro" id="IPR003782">
    <property type="entry name" value="SCO1/SenC"/>
</dbReference>
<sequence length="239" mass="25949">MRRRSRDPLQKQVMCNASSPSTTRGMPKKTPPRFRSSPSTRGRLWTRPALFTVAAFGLLLAAAGLRTLVLVRPHPAIGGPYALTDQQGHPITQAAFHGRYTLIYFGYTHCIDICPLTLATVTTALDQLGPRAASVVPVFVTVDPARDTPSIVHDYVARFSPRIVGLTGSPAQIQPVLASFHVLARRHTSASSHPDSAYLIDHSSVLYLMDGNNHLAAMLPVDSSPQSIADRLRTLLPNA</sequence>
<keyword evidence="2 3" id="KW-0186">Copper</keyword>
<dbReference type="PANTHER" id="PTHR12151:SF25">
    <property type="entry name" value="LINALOOL DEHYDRATASE_ISOMERASE DOMAIN-CONTAINING PROTEIN"/>
    <property type="match status" value="1"/>
</dbReference>
<dbReference type="GO" id="GO:0046872">
    <property type="term" value="F:metal ion binding"/>
    <property type="evidence" value="ECO:0007669"/>
    <property type="project" value="UniProtKB-KW"/>
</dbReference>
<feature type="binding site" evidence="3">
    <location>
        <position position="110"/>
    </location>
    <ligand>
        <name>Cu cation</name>
        <dbReference type="ChEBI" id="CHEBI:23378"/>
    </ligand>
</feature>
<protein>
    <submittedName>
        <fullName evidence="6">SCO family protein</fullName>
    </submittedName>
</protein>
<organism evidence="6 7">
    <name type="scientific">Gluconacetobacter liquefaciens</name>
    <name type="common">Acetobacter liquefaciens</name>
    <dbReference type="NCBI Taxonomy" id="89584"/>
    <lineage>
        <taxon>Bacteria</taxon>
        <taxon>Pseudomonadati</taxon>
        <taxon>Pseudomonadota</taxon>
        <taxon>Alphaproteobacteria</taxon>
        <taxon>Acetobacterales</taxon>
        <taxon>Acetobacteraceae</taxon>
        <taxon>Gluconacetobacter</taxon>
    </lineage>
</organism>
<evidence type="ECO:0000256" key="5">
    <source>
        <dbReference type="SAM" id="MobiDB-lite"/>
    </source>
</evidence>
<comment type="caution">
    <text evidence="6">The sequence shown here is derived from an EMBL/GenBank/DDBJ whole genome shotgun (WGS) entry which is preliminary data.</text>
</comment>
<evidence type="ECO:0000256" key="2">
    <source>
        <dbReference type="ARBA" id="ARBA00023008"/>
    </source>
</evidence>
<feature type="compositionally biased region" description="Polar residues" evidence="5">
    <location>
        <begin position="13"/>
        <end position="24"/>
    </location>
</feature>
<dbReference type="PANTHER" id="PTHR12151">
    <property type="entry name" value="ELECTRON TRANSPORT PROTIN SCO1/SENC FAMILY MEMBER"/>
    <property type="match status" value="1"/>
</dbReference>